<evidence type="ECO:0000259" key="1">
    <source>
        <dbReference type="Pfam" id="PF00561"/>
    </source>
</evidence>
<dbReference type="SUPFAM" id="SSF53474">
    <property type="entry name" value="alpha/beta-Hydrolases"/>
    <property type="match status" value="1"/>
</dbReference>
<dbReference type="RefSeq" id="WP_284279741.1">
    <property type="nucleotide sequence ID" value="NZ_BSOJ01000006.1"/>
</dbReference>
<dbReference type="PANTHER" id="PTHR36837:SF4">
    <property type="entry name" value="BLR0908 PROTEIN"/>
    <property type="match status" value="1"/>
</dbReference>
<evidence type="ECO:0000313" key="3">
    <source>
        <dbReference type="Proteomes" id="UP001156664"/>
    </source>
</evidence>
<dbReference type="PANTHER" id="PTHR36837">
    <property type="entry name" value="POLY(3-HYDROXYALKANOATE) POLYMERASE SUBUNIT PHAC"/>
    <property type="match status" value="1"/>
</dbReference>
<dbReference type="InterPro" id="IPR000073">
    <property type="entry name" value="AB_hydrolase_1"/>
</dbReference>
<dbReference type="Proteomes" id="UP001156664">
    <property type="component" value="Unassembled WGS sequence"/>
</dbReference>
<evidence type="ECO:0000313" key="2">
    <source>
        <dbReference type="EMBL" id="GLR25391.1"/>
    </source>
</evidence>
<reference evidence="3" key="1">
    <citation type="journal article" date="2019" name="Int. J. Syst. Evol. Microbiol.">
        <title>The Global Catalogue of Microorganisms (GCM) 10K type strain sequencing project: providing services to taxonomists for standard genome sequencing and annotation.</title>
        <authorList>
            <consortium name="The Broad Institute Genomics Platform"/>
            <consortium name="The Broad Institute Genome Sequencing Center for Infectious Disease"/>
            <person name="Wu L."/>
            <person name="Ma J."/>
        </authorList>
    </citation>
    <scope>NUCLEOTIDE SEQUENCE [LARGE SCALE GENOMIC DNA]</scope>
    <source>
        <strain evidence="3">NBRC 105857</strain>
    </source>
</reference>
<dbReference type="InterPro" id="IPR029058">
    <property type="entry name" value="AB_hydrolase_fold"/>
</dbReference>
<dbReference type="Gene3D" id="3.40.50.1820">
    <property type="entry name" value="alpha/beta hydrolase"/>
    <property type="match status" value="1"/>
</dbReference>
<dbReference type="InterPro" id="IPR051321">
    <property type="entry name" value="PHA/PHB_synthase"/>
</dbReference>
<dbReference type="EMBL" id="BSOJ01000006">
    <property type="protein sequence ID" value="GLR25391.1"/>
    <property type="molecule type" value="Genomic_DNA"/>
</dbReference>
<protein>
    <submittedName>
        <fullName evidence="2">Polyhydroxyalkanoate synthase</fullName>
    </submittedName>
</protein>
<feature type="domain" description="AB hydrolase-1" evidence="1">
    <location>
        <begin position="81"/>
        <end position="167"/>
    </location>
</feature>
<sequence length="356" mass="38893">MRMTAPVGRILSVTKNLKDRTLNAQSMVAAGSTPYEVVFSDDLYSVRHYALDAAKKRYATPLVIVSPLAVNMLVYDIHPERSFVKYLCDQGFDVYLIDWGKPTRKHAAYTLETYIDQFLPKCLDAVREHSGQAELSLHGWSMGGGMAAVHAAKVNCKGIKNLITLGTPIDGHANGAAGRQYKRLSGLLKAARINLRKFPARLFYTPGWANVIGFKLLDPASAVKGYVGLVKQLHDRAFVEQHANQAAFIEKLEAYPGGALRDWFCSIWMENETAHGQFTVGHEQVHLSQVTCPLLCVAGKSDALSNVPCSKGMMKVVGSADKEFFIGPGGHIGIVSGKEAAGTIWAKTSAWLAQRS</sequence>
<dbReference type="Pfam" id="PF00561">
    <property type="entry name" value="Abhydrolase_1"/>
    <property type="match status" value="1"/>
</dbReference>
<proteinExistence type="predicted"/>
<organism evidence="2 3">
    <name type="scientific">Limnobacter litoralis</name>
    <dbReference type="NCBI Taxonomy" id="481366"/>
    <lineage>
        <taxon>Bacteria</taxon>
        <taxon>Pseudomonadati</taxon>
        <taxon>Pseudomonadota</taxon>
        <taxon>Betaproteobacteria</taxon>
        <taxon>Burkholderiales</taxon>
        <taxon>Burkholderiaceae</taxon>
        <taxon>Limnobacter</taxon>
    </lineage>
</organism>
<name>A0ABQ5YQ85_9BURK</name>
<keyword evidence="3" id="KW-1185">Reference proteome</keyword>
<accession>A0ABQ5YQ85</accession>
<comment type="caution">
    <text evidence="2">The sequence shown here is derived from an EMBL/GenBank/DDBJ whole genome shotgun (WGS) entry which is preliminary data.</text>
</comment>
<gene>
    <name evidence="2" type="primary">phaC1_1</name>
    <name evidence="2" type="ORF">GCM10007875_04790</name>
</gene>